<gene>
    <name evidence="2" type="ORF">SAMN05421637_1027</name>
</gene>
<evidence type="ECO:0000313" key="3">
    <source>
        <dbReference type="Proteomes" id="UP000183315"/>
    </source>
</evidence>
<dbReference type="AlphaFoldDB" id="A0A1H6WIY9"/>
<dbReference type="STRING" id="1043493.SAMN05421637_1027"/>
<reference evidence="3" key="1">
    <citation type="submission" date="2016-10" db="EMBL/GenBank/DDBJ databases">
        <authorList>
            <person name="Varghese N."/>
        </authorList>
    </citation>
    <scope>NUCLEOTIDE SEQUENCE [LARGE SCALE GENOMIC DNA]</scope>
    <source>
        <strain evidence="3">DSM 24868</strain>
    </source>
</reference>
<proteinExistence type="predicted"/>
<dbReference type="InterPro" id="IPR029479">
    <property type="entry name" value="Nitroreductase"/>
</dbReference>
<dbReference type="OrthoDB" id="9784375at2"/>
<organism evidence="2 3">
    <name type="scientific">Demequina mangrovi</name>
    <dbReference type="NCBI Taxonomy" id="1043493"/>
    <lineage>
        <taxon>Bacteria</taxon>
        <taxon>Bacillati</taxon>
        <taxon>Actinomycetota</taxon>
        <taxon>Actinomycetes</taxon>
        <taxon>Micrococcales</taxon>
        <taxon>Demequinaceae</taxon>
        <taxon>Demequina</taxon>
    </lineage>
</organism>
<feature type="domain" description="Nitroreductase" evidence="1">
    <location>
        <begin position="32"/>
        <end position="188"/>
    </location>
</feature>
<accession>A0A1H6WIY9</accession>
<dbReference type="PANTHER" id="PTHR43543">
    <property type="entry name" value="MALONIC SEMIALDEHYDE REDUCTASE RUTE-RELATED"/>
    <property type="match status" value="1"/>
</dbReference>
<dbReference type="Pfam" id="PF00881">
    <property type="entry name" value="Nitroreductase"/>
    <property type="match status" value="1"/>
</dbReference>
<keyword evidence="3" id="KW-1185">Reference proteome</keyword>
<dbReference type="PANTHER" id="PTHR43543:SF1">
    <property type="entry name" value="MALONIC SEMIALDEHYDE REDUCTASE RUTE-RELATED"/>
    <property type="match status" value="1"/>
</dbReference>
<dbReference type="GO" id="GO:0016491">
    <property type="term" value="F:oxidoreductase activity"/>
    <property type="evidence" value="ECO:0007669"/>
    <property type="project" value="InterPro"/>
</dbReference>
<dbReference type="SUPFAM" id="SSF55469">
    <property type="entry name" value="FMN-dependent nitroreductase-like"/>
    <property type="match status" value="1"/>
</dbReference>
<dbReference type="eggNOG" id="COG0778">
    <property type="taxonomic scope" value="Bacteria"/>
</dbReference>
<dbReference type="InterPro" id="IPR000415">
    <property type="entry name" value="Nitroreductase-like"/>
</dbReference>
<dbReference type="InterPro" id="IPR050461">
    <property type="entry name" value="Nitroreductase_HadB/RutE"/>
</dbReference>
<sequence>MVGMTSPDLSTSTMTAFTLDTDAREALFTSARSAIAFDDRPVEPELVTRAWDLAKWGPSSMNTQPLRLVVARSEAARAAVIDAAMPGNRPKLEQAPLLLIAARDDRFHDQHEITAPGFAGFHERFETNPEMRASLAASGAMLQLGYLIIALRAEGLALRPYGGFDSAALDAALMPAGWGSEVLLGVGYPAPGDHGAGERRGRIPAELGIREL</sequence>
<evidence type="ECO:0000259" key="1">
    <source>
        <dbReference type="Pfam" id="PF00881"/>
    </source>
</evidence>
<evidence type="ECO:0000313" key="2">
    <source>
        <dbReference type="EMBL" id="SEJ16898.1"/>
    </source>
</evidence>
<dbReference type="Gene3D" id="3.40.109.10">
    <property type="entry name" value="NADH Oxidase"/>
    <property type="match status" value="1"/>
</dbReference>
<protein>
    <submittedName>
        <fullName evidence="2">3-hydroxypropanoate dehydrogenase</fullName>
    </submittedName>
</protein>
<dbReference type="Proteomes" id="UP000183315">
    <property type="component" value="Unassembled WGS sequence"/>
</dbReference>
<name>A0A1H6WIY9_9MICO</name>
<dbReference type="NCBIfam" id="NF003768">
    <property type="entry name" value="PRK05365.1"/>
    <property type="match status" value="1"/>
</dbReference>
<dbReference type="EMBL" id="FNZI01000002">
    <property type="protein sequence ID" value="SEJ16898.1"/>
    <property type="molecule type" value="Genomic_DNA"/>
</dbReference>